<name>A0A6J5QAN3_9CAUD</name>
<accession>A0A6J5QAN3</accession>
<evidence type="ECO:0000313" key="2">
    <source>
        <dbReference type="EMBL" id="CAB4179477.1"/>
    </source>
</evidence>
<feature type="compositionally biased region" description="Low complexity" evidence="1">
    <location>
        <begin position="99"/>
        <end position="110"/>
    </location>
</feature>
<organism evidence="2">
    <name type="scientific">uncultured Caudovirales phage</name>
    <dbReference type="NCBI Taxonomy" id="2100421"/>
    <lineage>
        <taxon>Viruses</taxon>
        <taxon>Duplodnaviria</taxon>
        <taxon>Heunggongvirae</taxon>
        <taxon>Uroviricota</taxon>
        <taxon>Caudoviricetes</taxon>
        <taxon>Peduoviridae</taxon>
        <taxon>Maltschvirus</taxon>
        <taxon>Maltschvirus maltsch</taxon>
    </lineage>
</organism>
<feature type="compositionally biased region" description="Gly residues" evidence="1">
    <location>
        <begin position="10"/>
        <end position="19"/>
    </location>
</feature>
<feature type="compositionally biased region" description="Basic and acidic residues" evidence="1">
    <location>
        <begin position="86"/>
        <end position="95"/>
    </location>
</feature>
<feature type="region of interest" description="Disordered" evidence="1">
    <location>
        <begin position="1"/>
        <end position="42"/>
    </location>
</feature>
<sequence length="126" mass="13154">MESRYETGKGLFGGPGGTYGRYSVGSRVTEQGKPLRNLSTQFDSAENIEEQQRRRFGRRHESGYSGAGFWFFNYPNMIGSVGAGTDPHETGKDQDQPMSGGSDSASATSGAGNGGTAAGFVGGLGS</sequence>
<evidence type="ECO:0000256" key="1">
    <source>
        <dbReference type="SAM" id="MobiDB-lite"/>
    </source>
</evidence>
<feature type="compositionally biased region" description="Gly residues" evidence="1">
    <location>
        <begin position="111"/>
        <end position="126"/>
    </location>
</feature>
<reference evidence="2" key="1">
    <citation type="submission" date="2020-05" db="EMBL/GenBank/DDBJ databases">
        <authorList>
            <person name="Chiriac C."/>
            <person name="Salcher M."/>
            <person name="Ghai R."/>
            <person name="Kavagutti S V."/>
        </authorList>
    </citation>
    <scope>NUCLEOTIDE SEQUENCE</scope>
</reference>
<evidence type="ECO:0000313" key="3">
    <source>
        <dbReference type="EMBL" id="CAB4221020.1"/>
    </source>
</evidence>
<dbReference type="EMBL" id="LR797501">
    <property type="protein sequence ID" value="CAB4221020.1"/>
    <property type="molecule type" value="Genomic_DNA"/>
</dbReference>
<feature type="region of interest" description="Disordered" evidence="1">
    <location>
        <begin position="80"/>
        <end position="126"/>
    </location>
</feature>
<dbReference type="EMBL" id="LR796981">
    <property type="protein sequence ID" value="CAB4179477.1"/>
    <property type="molecule type" value="Genomic_DNA"/>
</dbReference>
<protein>
    <submittedName>
        <fullName evidence="2">Uncharacterized protein</fullName>
    </submittedName>
</protein>
<gene>
    <name evidence="2" type="ORF">UFOVP1033_136</name>
    <name evidence="3" type="ORF">UFOVP1631_136</name>
</gene>
<proteinExistence type="predicted"/>